<evidence type="ECO:0000313" key="2">
    <source>
        <dbReference type="EMBL" id="PRY08420.1"/>
    </source>
</evidence>
<feature type="region of interest" description="Disordered" evidence="1">
    <location>
        <begin position="63"/>
        <end position="92"/>
    </location>
</feature>
<gene>
    <name evidence="2" type="ORF">CLV37_12415</name>
</gene>
<dbReference type="RefSeq" id="WP_106215592.1">
    <property type="nucleotide sequence ID" value="NZ_PVZF01000024.1"/>
</dbReference>
<dbReference type="OrthoDB" id="3665754at2"/>
<dbReference type="AlphaFoldDB" id="A0A2T0QTJ6"/>
<dbReference type="EMBL" id="PVZF01000024">
    <property type="protein sequence ID" value="PRY08420.1"/>
    <property type="molecule type" value="Genomic_DNA"/>
</dbReference>
<accession>A0A2T0QTJ6</accession>
<name>A0A2T0QTJ6_9ACTN</name>
<organism evidence="2 3">
    <name type="scientific">Kineococcus rhizosphaerae</name>
    <dbReference type="NCBI Taxonomy" id="559628"/>
    <lineage>
        <taxon>Bacteria</taxon>
        <taxon>Bacillati</taxon>
        <taxon>Actinomycetota</taxon>
        <taxon>Actinomycetes</taxon>
        <taxon>Kineosporiales</taxon>
        <taxon>Kineosporiaceae</taxon>
        <taxon>Kineococcus</taxon>
    </lineage>
</organism>
<comment type="caution">
    <text evidence="2">The sequence shown here is derived from an EMBL/GenBank/DDBJ whole genome shotgun (WGS) entry which is preliminary data.</text>
</comment>
<dbReference type="InterPro" id="IPR050678">
    <property type="entry name" value="DNA_Partitioning_ATPase"/>
</dbReference>
<proteinExistence type="predicted"/>
<dbReference type="PANTHER" id="PTHR13696">
    <property type="entry name" value="P-LOOP CONTAINING NUCLEOSIDE TRIPHOSPHATE HYDROLASE"/>
    <property type="match status" value="1"/>
</dbReference>
<dbReference type="PANTHER" id="PTHR13696:SF52">
    <property type="entry name" value="PARA FAMILY PROTEIN CT_582"/>
    <property type="match status" value="1"/>
</dbReference>
<dbReference type="Proteomes" id="UP000238083">
    <property type="component" value="Unassembled WGS sequence"/>
</dbReference>
<reference evidence="2 3" key="1">
    <citation type="submission" date="2018-03" db="EMBL/GenBank/DDBJ databases">
        <title>Genomic Encyclopedia of Archaeal and Bacterial Type Strains, Phase II (KMG-II): from individual species to whole genera.</title>
        <authorList>
            <person name="Goeker M."/>
        </authorList>
    </citation>
    <scope>NUCLEOTIDE SEQUENCE [LARGE SCALE GENOMIC DNA]</scope>
    <source>
        <strain evidence="2 3">DSM 19711</strain>
    </source>
</reference>
<sequence length="240" mass="25941">MTPKIVTVASSKGGVGKTTLAYEVAVALDAPLVDLDWDEGGATRKWGYRHRDRVKAPLLEALDSGRTPKPLAGRARKPDLVPGHPHFEQAQPDPETMAGLLEKWAADWGRPFIVVDTHPGAAHGGHGAMLAAHVVVVPVILATHELNALEGMLVESGDYPLLLTPNRVPRRRLPAEVDRLRDLVDKYGPAVAPLVPEVRELPYRKTQQAVVGQDPVPAAYRPFADAVHAVAAAVRSYVDE</sequence>
<protein>
    <submittedName>
        <fullName evidence="2">Chromosome partitioning protein</fullName>
    </submittedName>
</protein>
<dbReference type="SUPFAM" id="SSF52540">
    <property type="entry name" value="P-loop containing nucleoside triphosphate hydrolases"/>
    <property type="match status" value="1"/>
</dbReference>
<evidence type="ECO:0000313" key="3">
    <source>
        <dbReference type="Proteomes" id="UP000238083"/>
    </source>
</evidence>
<dbReference type="InterPro" id="IPR027417">
    <property type="entry name" value="P-loop_NTPase"/>
</dbReference>
<keyword evidence="3" id="KW-1185">Reference proteome</keyword>
<evidence type="ECO:0000256" key="1">
    <source>
        <dbReference type="SAM" id="MobiDB-lite"/>
    </source>
</evidence>
<dbReference type="Gene3D" id="3.40.50.300">
    <property type="entry name" value="P-loop containing nucleotide triphosphate hydrolases"/>
    <property type="match status" value="1"/>
</dbReference>